<dbReference type="OrthoDB" id="3049336at2759"/>
<gene>
    <name evidence="1" type="ORF">WOLCODRAFT_157378</name>
</gene>
<evidence type="ECO:0000313" key="2">
    <source>
        <dbReference type="Proteomes" id="UP000218811"/>
    </source>
</evidence>
<keyword evidence="2" id="KW-1185">Reference proteome</keyword>
<proteinExistence type="predicted"/>
<accession>A0A2H3JD72</accession>
<dbReference type="STRING" id="742152.A0A2H3JD72"/>
<reference evidence="1 2" key="1">
    <citation type="journal article" date="2012" name="Science">
        <title>The Paleozoic origin of enzymatic lignin decomposition reconstructed from 31 fungal genomes.</title>
        <authorList>
            <person name="Floudas D."/>
            <person name="Binder M."/>
            <person name="Riley R."/>
            <person name="Barry K."/>
            <person name="Blanchette R.A."/>
            <person name="Henrissat B."/>
            <person name="Martinez A.T."/>
            <person name="Otillar R."/>
            <person name="Spatafora J.W."/>
            <person name="Yadav J.S."/>
            <person name="Aerts A."/>
            <person name="Benoit I."/>
            <person name="Boyd A."/>
            <person name="Carlson A."/>
            <person name="Copeland A."/>
            <person name="Coutinho P.M."/>
            <person name="de Vries R.P."/>
            <person name="Ferreira P."/>
            <person name="Findley K."/>
            <person name="Foster B."/>
            <person name="Gaskell J."/>
            <person name="Glotzer D."/>
            <person name="Gorecki P."/>
            <person name="Heitman J."/>
            <person name="Hesse C."/>
            <person name="Hori C."/>
            <person name="Igarashi K."/>
            <person name="Jurgens J.A."/>
            <person name="Kallen N."/>
            <person name="Kersten P."/>
            <person name="Kohler A."/>
            <person name="Kuees U."/>
            <person name="Kumar T.K.A."/>
            <person name="Kuo A."/>
            <person name="LaButti K."/>
            <person name="Larrondo L.F."/>
            <person name="Lindquist E."/>
            <person name="Ling A."/>
            <person name="Lombard V."/>
            <person name="Lucas S."/>
            <person name="Lundell T."/>
            <person name="Martin R."/>
            <person name="McLaughlin D.J."/>
            <person name="Morgenstern I."/>
            <person name="Morin E."/>
            <person name="Murat C."/>
            <person name="Nagy L.G."/>
            <person name="Nolan M."/>
            <person name="Ohm R.A."/>
            <person name="Patyshakuliyeva A."/>
            <person name="Rokas A."/>
            <person name="Ruiz-Duenas F.J."/>
            <person name="Sabat G."/>
            <person name="Salamov A."/>
            <person name="Samejima M."/>
            <person name="Schmutz J."/>
            <person name="Slot J.C."/>
            <person name="St John F."/>
            <person name="Stenlid J."/>
            <person name="Sun H."/>
            <person name="Sun S."/>
            <person name="Syed K."/>
            <person name="Tsang A."/>
            <person name="Wiebenga A."/>
            <person name="Young D."/>
            <person name="Pisabarro A."/>
            <person name="Eastwood D.C."/>
            <person name="Martin F."/>
            <person name="Cullen D."/>
            <person name="Grigoriev I.V."/>
            <person name="Hibbett D.S."/>
        </authorList>
    </citation>
    <scope>NUCLEOTIDE SEQUENCE [LARGE SCALE GENOMIC DNA]</scope>
    <source>
        <strain evidence="1 2">MD-104</strain>
    </source>
</reference>
<dbReference type="AlphaFoldDB" id="A0A2H3JD72"/>
<dbReference type="Proteomes" id="UP000218811">
    <property type="component" value="Unassembled WGS sequence"/>
</dbReference>
<name>A0A2H3JD72_WOLCO</name>
<evidence type="ECO:0000313" key="1">
    <source>
        <dbReference type="EMBL" id="PCH36679.1"/>
    </source>
</evidence>
<dbReference type="EMBL" id="KB467887">
    <property type="protein sequence ID" value="PCH36679.1"/>
    <property type="molecule type" value="Genomic_DNA"/>
</dbReference>
<protein>
    <submittedName>
        <fullName evidence="1">Uncharacterized protein</fullName>
    </submittedName>
</protein>
<organism evidence="1 2">
    <name type="scientific">Wolfiporia cocos (strain MD-104)</name>
    <name type="common">Brown rot fungus</name>
    <dbReference type="NCBI Taxonomy" id="742152"/>
    <lineage>
        <taxon>Eukaryota</taxon>
        <taxon>Fungi</taxon>
        <taxon>Dikarya</taxon>
        <taxon>Basidiomycota</taxon>
        <taxon>Agaricomycotina</taxon>
        <taxon>Agaricomycetes</taxon>
        <taxon>Polyporales</taxon>
        <taxon>Phaeolaceae</taxon>
        <taxon>Wolfiporia</taxon>
    </lineage>
</organism>
<sequence>MGPYYEQEYKVVLICGLTELKAQIIWEENGVEKRGPATIVYDDDAQAIN</sequence>